<dbReference type="GO" id="GO:0006261">
    <property type="term" value="P:DNA-templated DNA replication"/>
    <property type="evidence" value="ECO:0007669"/>
    <property type="project" value="InterPro"/>
</dbReference>
<dbReference type="InterPro" id="IPR002562">
    <property type="entry name" value="3'-5'_exonuclease_dom"/>
</dbReference>
<keyword evidence="1" id="KW-0235">DNA replication</keyword>
<organism evidence="5 6">
    <name type="scientific">Gordonia phage Forza</name>
    <dbReference type="NCBI Taxonomy" id="2571247"/>
    <lineage>
        <taxon>Viruses</taxon>
        <taxon>Duplodnaviria</taxon>
        <taxon>Heunggongvirae</taxon>
        <taxon>Uroviricota</taxon>
        <taxon>Caudoviricetes</taxon>
        <taxon>Forzavirus</taxon>
        <taxon>Forzavirus forza</taxon>
    </lineage>
</organism>
<dbReference type="PANTHER" id="PTHR10133:SF27">
    <property type="entry name" value="DNA POLYMERASE NU"/>
    <property type="match status" value="1"/>
</dbReference>
<evidence type="ECO:0000256" key="2">
    <source>
        <dbReference type="ARBA" id="ARBA00023109"/>
    </source>
</evidence>
<dbReference type="InterPro" id="IPR043502">
    <property type="entry name" value="DNA/RNA_pol_sf"/>
</dbReference>
<dbReference type="Pfam" id="PF00476">
    <property type="entry name" value="DNA_pol_A"/>
    <property type="match status" value="1"/>
</dbReference>
<dbReference type="GO" id="GO:0039693">
    <property type="term" value="P:viral DNA genome replication"/>
    <property type="evidence" value="ECO:0007669"/>
    <property type="project" value="UniProtKB-KW"/>
</dbReference>
<dbReference type="GO" id="GO:0008408">
    <property type="term" value="F:3'-5' exonuclease activity"/>
    <property type="evidence" value="ECO:0007669"/>
    <property type="project" value="InterPro"/>
</dbReference>
<protein>
    <submittedName>
        <fullName evidence="5">DNA polymerase I</fullName>
    </submittedName>
</protein>
<dbReference type="RefSeq" id="YP_010649022.1">
    <property type="nucleotide sequence ID" value="NC_070763.1"/>
</dbReference>
<gene>
    <name evidence="5" type="primary">174</name>
    <name evidence="5" type="ORF">SEA_FORZA_174</name>
</gene>
<evidence type="ECO:0000313" key="5">
    <source>
        <dbReference type="EMBL" id="QGT55135.1"/>
    </source>
</evidence>
<dbReference type="Gene3D" id="3.30.70.370">
    <property type="match status" value="1"/>
</dbReference>
<dbReference type="SUPFAM" id="SSF53098">
    <property type="entry name" value="Ribonuclease H-like"/>
    <property type="match status" value="1"/>
</dbReference>
<dbReference type="SUPFAM" id="SSF56672">
    <property type="entry name" value="DNA/RNA polymerases"/>
    <property type="match status" value="1"/>
</dbReference>
<dbReference type="GeneID" id="77924539"/>
<dbReference type="PRINTS" id="PR00868">
    <property type="entry name" value="DNAPOLI"/>
</dbReference>
<dbReference type="InterPro" id="IPR036397">
    <property type="entry name" value="RNaseH_sf"/>
</dbReference>
<dbReference type="PANTHER" id="PTHR10133">
    <property type="entry name" value="DNA POLYMERASE I"/>
    <property type="match status" value="1"/>
</dbReference>
<dbReference type="KEGG" id="vg:77924539"/>
<dbReference type="GO" id="GO:0003887">
    <property type="term" value="F:DNA-directed DNA polymerase activity"/>
    <property type="evidence" value="ECO:0007669"/>
    <property type="project" value="InterPro"/>
</dbReference>
<dbReference type="SMART" id="SM00474">
    <property type="entry name" value="35EXOc"/>
    <property type="match status" value="1"/>
</dbReference>
<dbReference type="Gene3D" id="1.10.150.20">
    <property type="entry name" value="5' to 3' exonuclease, C-terminal subdomain"/>
    <property type="match status" value="1"/>
</dbReference>
<dbReference type="EMBL" id="MK814760">
    <property type="protein sequence ID" value="QGT55135.1"/>
    <property type="molecule type" value="Genomic_DNA"/>
</dbReference>
<name>A0A650EZJ9_9CAUD</name>
<feature type="domain" description="3'-5' exonuclease" evidence="3">
    <location>
        <begin position="16"/>
        <end position="195"/>
    </location>
</feature>
<sequence>MWPEAVPLQKTQVGFVQTFEDLQEMFRWLGEKRDVLALDTETSGLDPYLPKSRIRLFQLGDVNTAWVVDSVRWPGVMFEVLEKYQGEMVWHNIAFDAKWIRVLYPELKFPWSRTHDTMIQHKILDNEAPAALKSIARRLWGPAAVAGQDMLNATFENTKTDWDTVPLDAPAYQIYSGVDVILTARLHRHLAEVHSGRFKRPYELEMETRRICNQMEYRGMKIDLEYCSEKSEALEKYVEEAKAFAIKTWGVKIGSTKDLGEYFIREGADLLEMTGTGLPKMDEDSLTHLINQGYELADLALKARKATKIKSAFLDNFLKFSASSGGVVHPQILTMAARTGRMSIKDPALQTLPRDDPTVRPSVIPHDGQVLLSSDLDQVEFRYISHLCGDTGLRELFETADRVGPDVFTQLGREIFDDPSMQKKDPRRQIIKTLIYARNYGAGVPKQALSAGIPVAQMQAISDSFDMRYPDLNNYNSNLIRMMNEMIKSGERPYVETFTGRRLYIDPKKAYTAGNYLVQGSCAEIMKYNLLDLSMSGLDDNLLVPVHDEVILSVDPGDVEEVREVVKECMTTTDFTILLPADCSNGMERWVKQ</sequence>
<dbReference type="InterPro" id="IPR001098">
    <property type="entry name" value="DNA-dir_DNA_pol_A_palm_dom"/>
</dbReference>
<dbReference type="Pfam" id="PF01612">
    <property type="entry name" value="DNA_pol_A_exo1"/>
    <property type="match status" value="1"/>
</dbReference>
<dbReference type="Gene3D" id="3.30.420.10">
    <property type="entry name" value="Ribonuclease H-like superfamily/Ribonuclease H"/>
    <property type="match status" value="1"/>
</dbReference>
<evidence type="ECO:0000256" key="1">
    <source>
        <dbReference type="ARBA" id="ARBA00022705"/>
    </source>
</evidence>
<evidence type="ECO:0000259" key="4">
    <source>
        <dbReference type="SMART" id="SM00482"/>
    </source>
</evidence>
<dbReference type="Proteomes" id="UP000423482">
    <property type="component" value="Segment"/>
</dbReference>
<accession>A0A650EZJ9</accession>
<dbReference type="Gene3D" id="1.20.1060.10">
    <property type="entry name" value="Taq DNA Polymerase, Chain T, domain 4"/>
    <property type="match status" value="1"/>
</dbReference>
<dbReference type="InterPro" id="IPR002298">
    <property type="entry name" value="DNA_polymerase_A"/>
</dbReference>
<dbReference type="GO" id="GO:0006302">
    <property type="term" value="P:double-strand break repair"/>
    <property type="evidence" value="ECO:0007669"/>
    <property type="project" value="TreeGrafter"/>
</dbReference>
<keyword evidence="6" id="KW-1185">Reference proteome</keyword>
<dbReference type="SMART" id="SM00482">
    <property type="entry name" value="POLAc"/>
    <property type="match status" value="1"/>
</dbReference>
<dbReference type="InterPro" id="IPR012337">
    <property type="entry name" value="RNaseH-like_sf"/>
</dbReference>
<proteinExistence type="predicted"/>
<feature type="domain" description="DNA-directed DNA polymerase family A palm" evidence="4">
    <location>
        <begin position="356"/>
        <end position="558"/>
    </location>
</feature>
<reference evidence="5 6" key="1">
    <citation type="submission" date="2019-04" db="EMBL/GenBank/DDBJ databases">
        <authorList>
            <person name="Pope W.H."/>
            <person name="Garlena R.A."/>
            <person name="Russell D.A."/>
            <person name="Jacobs-Sera D."/>
            <person name="Hatfull G.F."/>
        </authorList>
    </citation>
    <scope>NUCLEOTIDE SEQUENCE [LARGE SCALE GENOMIC DNA]</scope>
</reference>
<evidence type="ECO:0000259" key="3">
    <source>
        <dbReference type="SMART" id="SM00474"/>
    </source>
</evidence>
<keyword evidence="2" id="KW-1194">Viral DNA replication</keyword>
<evidence type="ECO:0000313" key="6">
    <source>
        <dbReference type="Proteomes" id="UP000423482"/>
    </source>
</evidence>
<dbReference type="GO" id="GO:0003677">
    <property type="term" value="F:DNA binding"/>
    <property type="evidence" value="ECO:0007669"/>
    <property type="project" value="InterPro"/>
</dbReference>